<accession>A0A8J3H6W4</accession>
<dbReference type="PANTHER" id="PTHR30055:SF226">
    <property type="entry name" value="HTH-TYPE TRANSCRIPTIONAL REGULATOR PKSA"/>
    <property type="match status" value="1"/>
</dbReference>
<dbReference type="PANTHER" id="PTHR30055">
    <property type="entry name" value="HTH-TYPE TRANSCRIPTIONAL REGULATOR RUTR"/>
    <property type="match status" value="1"/>
</dbReference>
<dbReference type="SUPFAM" id="SSF46689">
    <property type="entry name" value="Homeodomain-like"/>
    <property type="match status" value="1"/>
</dbReference>
<sequence>MRGATVQEICRRAHVTTGAIQHHFGSKTGLIAEVVKSLFRPLTNSIASSHAHGGSLEERVTYIVDHFWSIYGGDRYFAMTEVVLSARNDPELMDLVIGYRNQQLSTLEQHMSEAFRDVEMSLEHLVENVQCIADFLRGYALRRQFFTGHPIETINDHQALAHARSVLLQVFQRHRAVAAIAAD</sequence>
<dbReference type="EMBL" id="BNAP01000012">
    <property type="protein sequence ID" value="GHG94183.1"/>
    <property type="molecule type" value="Genomic_DNA"/>
</dbReference>
<dbReference type="AlphaFoldDB" id="A0A8J3H6W4"/>
<proteinExistence type="predicted"/>
<keyword evidence="1 2" id="KW-0238">DNA-binding</keyword>
<dbReference type="InterPro" id="IPR050109">
    <property type="entry name" value="HTH-type_TetR-like_transc_reg"/>
</dbReference>
<feature type="DNA-binding region" description="H-T-H motif" evidence="2">
    <location>
        <begin position="5"/>
        <end position="24"/>
    </location>
</feature>
<dbReference type="Gene3D" id="1.10.357.10">
    <property type="entry name" value="Tetracycline Repressor, domain 2"/>
    <property type="match status" value="1"/>
</dbReference>
<evidence type="ECO:0000313" key="5">
    <source>
        <dbReference type="Proteomes" id="UP000611500"/>
    </source>
</evidence>
<dbReference type="Proteomes" id="UP000611500">
    <property type="component" value="Unassembled WGS sequence"/>
</dbReference>
<dbReference type="Pfam" id="PF00440">
    <property type="entry name" value="TetR_N"/>
    <property type="match status" value="1"/>
</dbReference>
<name>A0A8J3H6W4_9RHOB</name>
<evidence type="ECO:0000256" key="2">
    <source>
        <dbReference type="PROSITE-ProRule" id="PRU00335"/>
    </source>
</evidence>
<evidence type="ECO:0000256" key="1">
    <source>
        <dbReference type="ARBA" id="ARBA00023125"/>
    </source>
</evidence>
<reference evidence="4" key="1">
    <citation type="journal article" date="2014" name="Int. J. Syst. Evol. Microbiol.">
        <title>Complete genome sequence of Corynebacterium casei LMG S-19264T (=DSM 44701T), isolated from a smear-ripened cheese.</title>
        <authorList>
            <consortium name="US DOE Joint Genome Institute (JGI-PGF)"/>
            <person name="Walter F."/>
            <person name="Albersmeier A."/>
            <person name="Kalinowski J."/>
            <person name="Ruckert C."/>
        </authorList>
    </citation>
    <scope>NUCLEOTIDE SEQUENCE</scope>
    <source>
        <strain evidence="4">CGMCC 1.7081</strain>
    </source>
</reference>
<dbReference type="GO" id="GO:0003700">
    <property type="term" value="F:DNA-binding transcription factor activity"/>
    <property type="evidence" value="ECO:0007669"/>
    <property type="project" value="TreeGrafter"/>
</dbReference>
<comment type="caution">
    <text evidence="4">The sequence shown here is derived from an EMBL/GenBank/DDBJ whole genome shotgun (WGS) entry which is preliminary data.</text>
</comment>
<evidence type="ECO:0000313" key="4">
    <source>
        <dbReference type="EMBL" id="GHG94183.1"/>
    </source>
</evidence>
<evidence type="ECO:0000259" key="3">
    <source>
        <dbReference type="PROSITE" id="PS50977"/>
    </source>
</evidence>
<gene>
    <name evidence="4" type="ORF">GCM10010961_27130</name>
</gene>
<dbReference type="InterPro" id="IPR001647">
    <property type="entry name" value="HTH_TetR"/>
</dbReference>
<keyword evidence="5" id="KW-1185">Reference proteome</keyword>
<organism evidence="4 5">
    <name type="scientific">Pseudodonghicola xiamenensis</name>
    <dbReference type="NCBI Taxonomy" id="337702"/>
    <lineage>
        <taxon>Bacteria</taxon>
        <taxon>Pseudomonadati</taxon>
        <taxon>Pseudomonadota</taxon>
        <taxon>Alphaproteobacteria</taxon>
        <taxon>Rhodobacterales</taxon>
        <taxon>Paracoccaceae</taxon>
        <taxon>Pseudodonghicola</taxon>
    </lineage>
</organism>
<reference evidence="4" key="2">
    <citation type="submission" date="2020-09" db="EMBL/GenBank/DDBJ databases">
        <authorList>
            <person name="Sun Q."/>
            <person name="Zhou Y."/>
        </authorList>
    </citation>
    <scope>NUCLEOTIDE SEQUENCE</scope>
    <source>
        <strain evidence="4">CGMCC 1.7081</strain>
    </source>
</reference>
<dbReference type="GO" id="GO:0000976">
    <property type="term" value="F:transcription cis-regulatory region binding"/>
    <property type="evidence" value="ECO:0007669"/>
    <property type="project" value="TreeGrafter"/>
</dbReference>
<dbReference type="InterPro" id="IPR009057">
    <property type="entry name" value="Homeodomain-like_sf"/>
</dbReference>
<dbReference type="PROSITE" id="PS50977">
    <property type="entry name" value="HTH_TETR_2"/>
    <property type="match status" value="1"/>
</dbReference>
<protein>
    <recommendedName>
        <fullName evidence="3">HTH tetR-type domain-containing protein</fullName>
    </recommendedName>
</protein>
<feature type="domain" description="HTH tetR-type" evidence="3">
    <location>
        <begin position="1"/>
        <end position="42"/>
    </location>
</feature>